<dbReference type="EMBL" id="MCFL01000151">
    <property type="protein sequence ID" value="ORZ29617.1"/>
    <property type="molecule type" value="Genomic_DNA"/>
</dbReference>
<evidence type="ECO:0000256" key="4">
    <source>
        <dbReference type="ARBA" id="ARBA00023242"/>
    </source>
</evidence>
<evidence type="ECO:0000313" key="10">
    <source>
        <dbReference type="Proteomes" id="UP000193411"/>
    </source>
</evidence>
<dbReference type="Pfam" id="PF04006">
    <property type="entry name" value="Mpp10"/>
    <property type="match status" value="1"/>
</dbReference>
<feature type="compositionally biased region" description="Acidic residues" evidence="8">
    <location>
        <begin position="149"/>
        <end position="158"/>
    </location>
</feature>
<keyword evidence="2 7" id="KW-0690">Ribosome biogenesis</keyword>
<evidence type="ECO:0000256" key="3">
    <source>
        <dbReference type="ARBA" id="ARBA00022552"/>
    </source>
</evidence>
<protein>
    <recommendedName>
        <fullName evidence="7">U3 small nucleolar ribonucleoprotein protein MPP10</fullName>
    </recommendedName>
</protein>
<organism evidence="9 10">
    <name type="scientific">Catenaria anguillulae PL171</name>
    <dbReference type="NCBI Taxonomy" id="765915"/>
    <lineage>
        <taxon>Eukaryota</taxon>
        <taxon>Fungi</taxon>
        <taxon>Fungi incertae sedis</taxon>
        <taxon>Blastocladiomycota</taxon>
        <taxon>Blastocladiomycetes</taxon>
        <taxon>Blastocladiales</taxon>
        <taxon>Catenariaceae</taxon>
        <taxon>Catenaria</taxon>
    </lineage>
</organism>
<feature type="compositionally biased region" description="Basic and acidic residues" evidence="8">
    <location>
        <begin position="597"/>
        <end position="607"/>
    </location>
</feature>
<keyword evidence="5 7" id="KW-0687">Ribonucleoprotein</keyword>
<evidence type="ECO:0000256" key="8">
    <source>
        <dbReference type="SAM" id="MobiDB-lite"/>
    </source>
</evidence>
<sequence>MNAAPTSVGGTAGDHVSLLNDPRLTALSDTLVDHPDQFYQSSVGGNDNLYSSILDAATVFFAVTKAQEPNPLAFGPLDELITTGFDSDQIWEEIQLLNDGLLNLVDHSIDSLQTLERQDFASSGHNASDHDSDSSADDKDQVNSVFSDAADDSTDDDPAASSDEVDASRPVHDPYASELDSDLDEDLAHELDDDFDSDGSDGDLDESAANAQYKDFFGDAPPSASVADIEEHAEDLELGHDDREDLSTKVSNLFADDLGDSDVDDLDEHEAEPDTPRDLLADDDPSFGNDDDFEGLDVADEDGFVQFPLGRGVPLGAKAGHAEQKSSFEKQSEEMARQIEQLEFESIQAKKWILQGEVTSVARPVNSLLEEDIEFDTVKKPVPIVSEEFTMSLEDRIKERIVKQEFDDVERKVKLDAPVYRPREEISDEKSKQSLAEVYEQEYIKSITQNRSSAVVEALTEQHKEIEVLERQLFYQLDALSNFFFTPKPVIPEASVKSDVAAITLEEAIPAHVSDAASLAPEEVLSKQTNLKSIDEMSAEEKAAQRKKHKTRARHERKERQTATTTISKGRNGKRNETKQALKTLVKDKNVTILNEKNRDLRARKQIDTSGAKLRL</sequence>
<feature type="region of interest" description="Disordered" evidence="8">
    <location>
        <begin position="215"/>
        <end position="295"/>
    </location>
</feature>
<evidence type="ECO:0000256" key="7">
    <source>
        <dbReference type="PIRNR" id="PIRNR017300"/>
    </source>
</evidence>
<reference evidence="9 10" key="1">
    <citation type="submission" date="2016-07" db="EMBL/GenBank/DDBJ databases">
        <title>Pervasive Adenine N6-methylation of Active Genes in Fungi.</title>
        <authorList>
            <consortium name="DOE Joint Genome Institute"/>
            <person name="Mondo S.J."/>
            <person name="Dannebaum R.O."/>
            <person name="Kuo R.C."/>
            <person name="Labutti K."/>
            <person name="Haridas S."/>
            <person name="Kuo A."/>
            <person name="Salamov A."/>
            <person name="Ahrendt S.R."/>
            <person name="Lipzen A."/>
            <person name="Sullivan W."/>
            <person name="Andreopoulos W.B."/>
            <person name="Clum A."/>
            <person name="Lindquist E."/>
            <person name="Daum C."/>
            <person name="Ramamoorthy G.K."/>
            <person name="Gryganskyi A."/>
            <person name="Culley D."/>
            <person name="Magnuson J.K."/>
            <person name="James T.Y."/>
            <person name="O'Malley M.A."/>
            <person name="Stajich J.E."/>
            <person name="Spatafora J.W."/>
            <person name="Visel A."/>
            <person name="Grigoriev I.V."/>
        </authorList>
    </citation>
    <scope>NUCLEOTIDE SEQUENCE [LARGE SCALE GENOMIC DNA]</scope>
    <source>
        <strain evidence="9 10">PL171</strain>
    </source>
</reference>
<dbReference type="Proteomes" id="UP000193411">
    <property type="component" value="Unassembled WGS sequence"/>
</dbReference>
<keyword evidence="10" id="KW-1185">Reference proteome</keyword>
<evidence type="ECO:0000256" key="2">
    <source>
        <dbReference type="ARBA" id="ARBA00022517"/>
    </source>
</evidence>
<feature type="region of interest" description="Disordered" evidence="8">
    <location>
        <begin position="597"/>
        <end position="616"/>
    </location>
</feature>
<evidence type="ECO:0000256" key="6">
    <source>
        <dbReference type="ARBA" id="ARBA00029455"/>
    </source>
</evidence>
<keyword evidence="4 7" id="KW-0539">Nucleus</keyword>
<keyword evidence="3 7" id="KW-0698">rRNA processing</keyword>
<dbReference type="GO" id="GO:0005732">
    <property type="term" value="C:sno(s)RNA-containing ribonucleoprotein complex"/>
    <property type="evidence" value="ECO:0007669"/>
    <property type="project" value="UniProtKB-UniRule"/>
</dbReference>
<accession>A0A1Y2H4X2</accession>
<name>A0A1Y2H4X2_9FUNG</name>
<comment type="subcellular location">
    <subcellularLocation>
        <location evidence="1 7">Nucleus</location>
        <location evidence="1 7">Nucleolus</location>
    </subcellularLocation>
</comment>
<dbReference type="STRING" id="765915.A0A1Y2H4X2"/>
<dbReference type="PANTHER" id="PTHR17039">
    <property type="entry name" value="U3 SMALL NUCLEOLAR RIBONUCLEOPROTEIN PROTEIN MPP10"/>
    <property type="match status" value="1"/>
</dbReference>
<evidence type="ECO:0000256" key="1">
    <source>
        <dbReference type="ARBA" id="ARBA00004604"/>
    </source>
</evidence>
<dbReference type="PANTHER" id="PTHR17039:SF0">
    <property type="entry name" value="U3 SMALL NUCLEOLAR RIBONUCLEOPROTEIN PROTEIN MPP10"/>
    <property type="match status" value="1"/>
</dbReference>
<dbReference type="AlphaFoldDB" id="A0A1Y2H4X2"/>
<evidence type="ECO:0000256" key="5">
    <source>
        <dbReference type="ARBA" id="ARBA00023274"/>
    </source>
</evidence>
<dbReference type="GO" id="GO:0034457">
    <property type="term" value="C:Mpp10 complex"/>
    <property type="evidence" value="ECO:0007669"/>
    <property type="project" value="UniProtKB-UniRule"/>
</dbReference>
<dbReference type="InterPro" id="IPR012173">
    <property type="entry name" value="Mpp10"/>
</dbReference>
<feature type="region of interest" description="Disordered" evidence="8">
    <location>
        <begin position="147"/>
        <end position="178"/>
    </location>
</feature>
<gene>
    <name evidence="9" type="ORF">BCR44DRAFT_141549</name>
</gene>
<feature type="compositionally biased region" description="Acidic residues" evidence="8">
    <location>
        <begin position="257"/>
        <end position="271"/>
    </location>
</feature>
<dbReference type="PIRSF" id="PIRSF017300">
    <property type="entry name" value="snoRNP_Mpp10"/>
    <property type="match status" value="1"/>
</dbReference>
<evidence type="ECO:0000313" key="9">
    <source>
        <dbReference type="EMBL" id="ORZ29617.1"/>
    </source>
</evidence>
<feature type="compositionally biased region" description="Basic and acidic residues" evidence="8">
    <location>
        <begin position="235"/>
        <end position="247"/>
    </location>
</feature>
<comment type="similarity">
    <text evidence="6 7">Belongs to the MPP10 family.</text>
</comment>
<feature type="region of interest" description="Disordered" evidence="8">
    <location>
        <begin position="536"/>
        <end position="581"/>
    </location>
</feature>
<comment type="caution">
    <text evidence="9">The sequence shown here is derived from an EMBL/GenBank/DDBJ whole genome shotgun (WGS) entry which is preliminary data.</text>
</comment>
<feature type="compositionally biased region" description="Basic residues" evidence="8">
    <location>
        <begin position="545"/>
        <end position="555"/>
    </location>
</feature>
<feature type="compositionally biased region" description="Acidic residues" evidence="8">
    <location>
        <begin position="281"/>
        <end position="295"/>
    </location>
</feature>
<dbReference type="GO" id="GO:0006364">
    <property type="term" value="P:rRNA processing"/>
    <property type="evidence" value="ECO:0007669"/>
    <property type="project" value="UniProtKB-KW"/>
</dbReference>
<dbReference type="OrthoDB" id="445326at2759"/>
<dbReference type="GO" id="GO:0032040">
    <property type="term" value="C:small-subunit processome"/>
    <property type="evidence" value="ECO:0007669"/>
    <property type="project" value="TreeGrafter"/>
</dbReference>
<proteinExistence type="inferred from homology"/>
<comment type="function">
    <text evidence="7">Involved in nucleolar processing of pre-18S ribosomal RNA.</text>
</comment>
<feature type="region of interest" description="Disordered" evidence="8">
    <location>
        <begin position="121"/>
        <end position="140"/>
    </location>
</feature>
<feature type="compositionally biased region" description="Basic and acidic residues" evidence="8">
    <location>
        <begin position="127"/>
        <end position="140"/>
    </location>
</feature>